<keyword evidence="4" id="KW-1185">Reference proteome</keyword>
<feature type="domain" description="Peptidase M24" evidence="1">
    <location>
        <begin position="136"/>
        <end position="311"/>
    </location>
</feature>
<dbReference type="PANTHER" id="PTHR46112">
    <property type="entry name" value="AMINOPEPTIDASE"/>
    <property type="match status" value="1"/>
</dbReference>
<dbReference type="InterPro" id="IPR029149">
    <property type="entry name" value="Creatin/AminoP/Spt16_N"/>
</dbReference>
<dbReference type="HOGENOM" id="CLU_053687_0_0_9"/>
<feature type="domain" description="Creatinase N-terminal" evidence="2">
    <location>
        <begin position="8"/>
        <end position="64"/>
    </location>
</feature>
<comment type="caution">
    <text evidence="3">The sequence shown here is derived from an EMBL/GenBank/DDBJ whole genome shotgun (WGS) entry which is preliminary data.</text>
</comment>
<dbReference type="EMBL" id="ABYI02000022">
    <property type="protein sequence ID" value="EEG73993.1"/>
    <property type="molecule type" value="Genomic_DNA"/>
</dbReference>
<reference evidence="3" key="2">
    <citation type="submission" date="2013-06" db="EMBL/GenBank/DDBJ databases">
        <title>Draft genome sequence of Clostridium hylemonae (DSM 15053).</title>
        <authorList>
            <person name="Sudarsanam P."/>
            <person name="Ley R."/>
            <person name="Guruge J."/>
            <person name="Turnbaugh P.J."/>
            <person name="Mahowald M."/>
            <person name="Liep D."/>
            <person name="Gordon J."/>
        </authorList>
    </citation>
    <scope>NUCLEOTIDE SEQUENCE</scope>
    <source>
        <strain evidence="3">DSM 15053</strain>
    </source>
</reference>
<sequence length="364" mass="41330">MTDFEIKLERIRHLLDRRQADALVIARRDNFAWLTGGEESGVILNQETGFVYLVVTRKELTAAALWADAAKAKEELLAGLGFTVHTLNWKQPGKEQYIERLLKGKKALSDIPLEGCLCDTEAVYELEYPMTETEIERYRELGRLSDRILADTAGNIKRGMTEQEIKAELLRQCADRGVETDVLLVGADERIEKYRHCTPTEKAAEHTALLSPVLRRYGLHSNIARMVCFGSVPEEVREKYDAVCQIQAEIISMSREGIPFGEIFQMQERSYRQLGYGQEWMRHGHGAPVGYMLSDASVLYNSGRRMMPGQAYEWYVTVSGAKSAELVMNTGGRQEILSMTGLWPEKEYRTSNGDVIKLPDIWII</sequence>
<dbReference type="CDD" id="cd01066">
    <property type="entry name" value="APP_MetAP"/>
    <property type="match status" value="1"/>
</dbReference>
<protein>
    <recommendedName>
        <fullName evidence="5">Creatinase</fullName>
    </recommendedName>
</protein>
<evidence type="ECO:0008006" key="5">
    <source>
        <dbReference type="Google" id="ProtNLM"/>
    </source>
</evidence>
<evidence type="ECO:0000259" key="2">
    <source>
        <dbReference type="Pfam" id="PF01321"/>
    </source>
</evidence>
<dbReference type="InterPro" id="IPR000994">
    <property type="entry name" value="Pept_M24"/>
</dbReference>
<dbReference type="Proteomes" id="UP000004893">
    <property type="component" value="Unassembled WGS sequence"/>
</dbReference>
<gene>
    <name evidence="3" type="ORF">CLOHYLEM_05999</name>
</gene>
<dbReference type="Gene3D" id="3.40.350.10">
    <property type="entry name" value="Creatinase/prolidase N-terminal domain"/>
    <property type="match status" value="1"/>
</dbReference>
<reference evidence="3" key="1">
    <citation type="submission" date="2009-02" db="EMBL/GenBank/DDBJ databases">
        <authorList>
            <person name="Fulton L."/>
            <person name="Clifton S."/>
            <person name="Fulton B."/>
            <person name="Xu J."/>
            <person name="Minx P."/>
            <person name="Pepin K.H."/>
            <person name="Johnson M."/>
            <person name="Bhonagiri V."/>
            <person name="Nash W.E."/>
            <person name="Mardis E.R."/>
            <person name="Wilson R.K."/>
        </authorList>
    </citation>
    <scope>NUCLEOTIDE SEQUENCE [LARGE SCALE GENOMIC DNA]</scope>
    <source>
        <strain evidence="3">DSM 15053</strain>
    </source>
</reference>
<dbReference type="SUPFAM" id="SSF55920">
    <property type="entry name" value="Creatinase/aminopeptidase"/>
    <property type="match status" value="1"/>
</dbReference>
<dbReference type="RefSeq" id="WP_006443346.1">
    <property type="nucleotide sequence ID" value="NZ_CP036524.1"/>
</dbReference>
<dbReference type="InterPro" id="IPR050659">
    <property type="entry name" value="Peptidase_M24B"/>
</dbReference>
<dbReference type="PANTHER" id="PTHR46112:SF2">
    <property type="entry name" value="XAA-PRO AMINOPEPTIDASE P-RELATED"/>
    <property type="match status" value="1"/>
</dbReference>
<dbReference type="STRING" id="553973.CLOHYLEM_05999"/>
<accession>C0C1H9</accession>
<dbReference type="SUPFAM" id="SSF53092">
    <property type="entry name" value="Creatinase/prolidase N-terminal domain"/>
    <property type="match status" value="1"/>
</dbReference>
<evidence type="ECO:0000313" key="3">
    <source>
        <dbReference type="EMBL" id="EEG73993.1"/>
    </source>
</evidence>
<dbReference type="InterPro" id="IPR036005">
    <property type="entry name" value="Creatinase/aminopeptidase-like"/>
</dbReference>
<dbReference type="Pfam" id="PF00557">
    <property type="entry name" value="Peptidase_M24"/>
    <property type="match status" value="1"/>
</dbReference>
<dbReference type="OrthoDB" id="4850044at2"/>
<dbReference type="Gene3D" id="3.90.230.10">
    <property type="entry name" value="Creatinase/methionine aminopeptidase superfamily"/>
    <property type="match status" value="1"/>
</dbReference>
<dbReference type="AlphaFoldDB" id="C0C1H9"/>
<evidence type="ECO:0000313" key="4">
    <source>
        <dbReference type="Proteomes" id="UP000004893"/>
    </source>
</evidence>
<organism evidence="3 4">
    <name type="scientific">[Clostridium] hylemonae DSM 15053</name>
    <dbReference type="NCBI Taxonomy" id="553973"/>
    <lineage>
        <taxon>Bacteria</taxon>
        <taxon>Bacillati</taxon>
        <taxon>Bacillota</taxon>
        <taxon>Clostridia</taxon>
        <taxon>Lachnospirales</taxon>
        <taxon>Lachnospiraceae</taxon>
    </lineage>
</organism>
<name>C0C1H9_9FIRM</name>
<evidence type="ECO:0000259" key="1">
    <source>
        <dbReference type="Pfam" id="PF00557"/>
    </source>
</evidence>
<dbReference type="InterPro" id="IPR000587">
    <property type="entry name" value="Creatinase_N"/>
</dbReference>
<proteinExistence type="predicted"/>
<dbReference type="Pfam" id="PF01321">
    <property type="entry name" value="Creatinase_N"/>
    <property type="match status" value="1"/>
</dbReference>
<dbReference type="eggNOG" id="COG0006">
    <property type="taxonomic scope" value="Bacteria"/>
</dbReference>